<feature type="transmembrane region" description="Helical" evidence="2">
    <location>
        <begin position="32"/>
        <end position="52"/>
    </location>
</feature>
<feature type="compositionally biased region" description="Low complexity" evidence="1">
    <location>
        <begin position="62"/>
        <end position="76"/>
    </location>
</feature>
<accession>A0A444J0D1</accession>
<gene>
    <name evidence="3" type="ORF">VT98_12662</name>
</gene>
<dbReference type="Proteomes" id="UP000288086">
    <property type="component" value="Unassembled WGS sequence"/>
</dbReference>
<feature type="region of interest" description="Disordered" evidence="1">
    <location>
        <begin position="57"/>
        <end position="76"/>
    </location>
</feature>
<protein>
    <submittedName>
        <fullName evidence="3">Uncharacterized protein</fullName>
    </submittedName>
</protein>
<name>A0A444J0D1_9BACT</name>
<proteinExistence type="predicted"/>
<reference evidence="3 4" key="1">
    <citation type="submission" date="2017-01" db="EMBL/GenBank/DDBJ databases">
        <title>The cable genome- insights into the physiology and evolution of filamentous bacteria capable of sulfide oxidation via long distance electron transfer.</title>
        <authorList>
            <person name="Schreiber L."/>
            <person name="Bjerg J.T."/>
            <person name="Boggild A."/>
            <person name="Van De Vossenberg J."/>
            <person name="Meysman F."/>
            <person name="Nielsen L.P."/>
            <person name="Schramm A."/>
            <person name="Kjeldsen K.U."/>
        </authorList>
    </citation>
    <scope>NUCLEOTIDE SEQUENCE [LARGE SCALE GENOMIC DNA]</scope>
    <source>
        <strain evidence="3">A1</strain>
    </source>
</reference>
<dbReference type="AlphaFoldDB" id="A0A444J0D1"/>
<evidence type="ECO:0000313" key="3">
    <source>
        <dbReference type="EMBL" id="RWX46627.1"/>
    </source>
</evidence>
<keyword evidence="2" id="KW-1133">Transmembrane helix</keyword>
<dbReference type="EMBL" id="MTKP01000266">
    <property type="protein sequence ID" value="RWX46627.1"/>
    <property type="molecule type" value="Genomic_DNA"/>
</dbReference>
<keyword evidence="2" id="KW-0472">Membrane</keyword>
<comment type="caution">
    <text evidence="3">The sequence shown here is derived from an EMBL/GenBank/DDBJ whole genome shotgun (WGS) entry which is preliminary data.</text>
</comment>
<sequence length="126" mass="14251">MKTLLFLVLFIFFVPLLIGRLANLSCKSKNDLAPLATIAGLLILFSLYLVFIDDNKKKPKGKQTQQPSSSSAQLAQPSNCNVTCIHNDYSIYEEERRERHMRANATEACAPPAIEHQRYEDPYGSY</sequence>
<organism evidence="3 4">
    <name type="scientific">Candidatus Electrothrix communis</name>
    <dbReference type="NCBI Taxonomy" id="1859133"/>
    <lineage>
        <taxon>Bacteria</taxon>
        <taxon>Pseudomonadati</taxon>
        <taxon>Thermodesulfobacteriota</taxon>
        <taxon>Desulfobulbia</taxon>
        <taxon>Desulfobulbales</taxon>
        <taxon>Desulfobulbaceae</taxon>
        <taxon>Candidatus Electrothrix</taxon>
    </lineage>
</organism>
<evidence type="ECO:0000313" key="4">
    <source>
        <dbReference type="Proteomes" id="UP000288086"/>
    </source>
</evidence>
<evidence type="ECO:0000256" key="1">
    <source>
        <dbReference type="SAM" id="MobiDB-lite"/>
    </source>
</evidence>
<evidence type="ECO:0000256" key="2">
    <source>
        <dbReference type="SAM" id="Phobius"/>
    </source>
</evidence>
<keyword evidence="2" id="KW-0812">Transmembrane</keyword>
<keyword evidence="4" id="KW-1185">Reference proteome</keyword>